<feature type="disulfide bond" evidence="9">
    <location>
        <begin position="572"/>
        <end position="587"/>
    </location>
</feature>
<organism evidence="12 13">
    <name type="scientific">Meganyctiphanes norvegica</name>
    <name type="common">Northern krill</name>
    <name type="synonym">Thysanopoda norvegica</name>
    <dbReference type="NCBI Taxonomy" id="48144"/>
    <lineage>
        <taxon>Eukaryota</taxon>
        <taxon>Metazoa</taxon>
        <taxon>Ecdysozoa</taxon>
        <taxon>Arthropoda</taxon>
        <taxon>Crustacea</taxon>
        <taxon>Multicrustacea</taxon>
        <taxon>Malacostraca</taxon>
        <taxon>Eumalacostraca</taxon>
        <taxon>Eucarida</taxon>
        <taxon>Euphausiacea</taxon>
        <taxon>Euphausiidae</taxon>
        <taxon>Meganyctiphanes</taxon>
    </lineage>
</organism>
<dbReference type="GO" id="GO:0043235">
    <property type="term" value="C:receptor complex"/>
    <property type="evidence" value="ECO:0007669"/>
    <property type="project" value="TreeGrafter"/>
</dbReference>
<feature type="disulfide bond" evidence="9">
    <location>
        <begin position="599"/>
        <end position="617"/>
    </location>
</feature>
<feature type="disulfide bond" evidence="9">
    <location>
        <begin position="560"/>
        <end position="578"/>
    </location>
</feature>
<dbReference type="Pfam" id="PF00057">
    <property type="entry name" value="Ldl_recept_a"/>
    <property type="match status" value="5"/>
</dbReference>
<feature type="signal peptide" evidence="11">
    <location>
        <begin position="1"/>
        <end position="18"/>
    </location>
</feature>
<feature type="chain" id="PRO_5043752274" evidence="11">
    <location>
        <begin position="19"/>
        <end position="857"/>
    </location>
</feature>
<feature type="non-terminal residue" evidence="12">
    <location>
        <position position="857"/>
    </location>
</feature>
<evidence type="ECO:0000256" key="6">
    <source>
        <dbReference type="ARBA" id="ARBA00023157"/>
    </source>
</evidence>
<feature type="region of interest" description="Disordered" evidence="10">
    <location>
        <begin position="69"/>
        <end position="92"/>
    </location>
</feature>
<dbReference type="PANTHER" id="PTHR22722">
    <property type="entry name" value="LOW-DENSITY LIPOPROTEIN RECEPTOR-RELATED PROTEIN 2-RELATED"/>
    <property type="match status" value="1"/>
</dbReference>
<evidence type="ECO:0000256" key="3">
    <source>
        <dbReference type="ARBA" id="ARBA00022737"/>
    </source>
</evidence>
<feature type="disulfide bond" evidence="9">
    <location>
        <begin position="553"/>
        <end position="565"/>
    </location>
</feature>
<keyword evidence="13" id="KW-1185">Reference proteome</keyword>
<dbReference type="InterPro" id="IPR002172">
    <property type="entry name" value="LDrepeatLR_classA_rpt"/>
</dbReference>
<keyword evidence="3" id="KW-0677">Repeat</keyword>
<comment type="subcellular location">
    <subcellularLocation>
        <location evidence="1">Membrane</location>
        <topology evidence="1">Single-pass membrane protein</topology>
    </subcellularLocation>
</comment>
<evidence type="ECO:0000256" key="9">
    <source>
        <dbReference type="PROSITE-ProRule" id="PRU00124"/>
    </source>
</evidence>
<comment type="caution">
    <text evidence="12">The sequence shown here is derived from an EMBL/GenBank/DDBJ whole genome shotgun (WGS) entry which is preliminary data.</text>
</comment>
<protein>
    <submittedName>
        <fullName evidence="12">Uncharacterized protein</fullName>
    </submittedName>
</protein>
<dbReference type="GO" id="GO:0016324">
    <property type="term" value="C:apical plasma membrane"/>
    <property type="evidence" value="ECO:0007669"/>
    <property type="project" value="TreeGrafter"/>
</dbReference>
<evidence type="ECO:0000256" key="11">
    <source>
        <dbReference type="SAM" id="SignalP"/>
    </source>
</evidence>
<evidence type="ECO:0000313" key="13">
    <source>
        <dbReference type="Proteomes" id="UP001497623"/>
    </source>
</evidence>
<evidence type="ECO:0000256" key="7">
    <source>
        <dbReference type="ARBA" id="ARBA00023170"/>
    </source>
</evidence>
<evidence type="ECO:0000256" key="1">
    <source>
        <dbReference type="ARBA" id="ARBA00004167"/>
    </source>
</evidence>
<evidence type="ECO:0000256" key="2">
    <source>
        <dbReference type="ARBA" id="ARBA00022692"/>
    </source>
</evidence>
<feature type="disulfide bond" evidence="9">
    <location>
        <begin position="592"/>
        <end position="604"/>
    </location>
</feature>
<evidence type="ECO:0000256" key="5">
    <source>
        <dbReference type="ARBA" id="ARBA00023136"/>
    </source>
</evidence>
<evidence type="ECO:0000256" key="4">
    <source>
        <dbReference type="ARBA" id="ARBA00022989"/>
    </source>
</evidence>
<evidence type="ECO:0000313" key="12">
    <source>
        <dbReference type="EMBL" id="CAL4150467.1"/>
    </source>
</evidence>
<dbReference type="AlphaFoldDB" id="A0AAV2RZR0"/>
<evidence type="ECO:0000256" key="8">
    <source>
        <dbReference type="ARBA" id="ARBA00023180"/>
    </source>
</evidence>
<dbReference type="PROSITE" id="PS50068">
    <property type="entry name" value="LDLRA_2"/>
    <property type="match status" value="5"/>
</dbReference>
<dbReference type="PROSITE" id="PS01209">
    <property type="entry name" value="LDLRA_1"/>
    <property type="match status" value="3"/>
</dbReference>
<feature type="disulfide bond" evidence="9">
    <location>
        <begin position="512"/>
        <end position="524"/>
    </location>
</feature>
<comment type="caution">
    <text evidence="9">Lacks conserved residue(s) required for the propagation of feature annotation.</text>
</comment>
<dbReference type="GO" id="GO:0006898">
    <property type="term" value="P:receptor-mediated endocytosis"/>
    <property type="evidence" value="ECO:0007669"/>
    <property type="project" value="TreeGrafter"/>
</dbReference>
<keyword evidence="8" id="KW-0325">Glycoprotein</keyword>
<accession>A0AAV2RZR0</accession>
<dbReference type="PANTHER" id="PTHR22722:SF14">
    <property type="entry name" value="MEGALIN, ISOFORM A"/>
    <property type="match status" value="1"/>
</dbReference>
<dbReference type="GO" id="GO:0042562">
    <property type="term" value="F:hormone binding"/>
    <property type="evidence" value="ECO:0007669"/>
    <property type="project" value="TreeGrafter"/>
</dbReference>
<gene>
    <name evidence="12" type="ORF">MNOR_LOCUS30577</name>
</gene>
<dbReference type="InterPro" id="IPR023415">
    <property type="entry name" value="LDLR_class-A_CS"/>
</dbReference>
<dbReference type="SMART" id="SM00192">
    <property type="entry name" value="LDLa"/>
    <property type="match status" value="5"/>
</dbReference>
<evidence type="ECO:0000256" key="10">
    <source>
        <dbReference type="SAM" id="MobiDB-lite"/>
    </source>
</evidence>
<dbReference type="InterPro" id="IPR051221">
    <property type="entry name" value="LDLR-related"/>
</dbReference>
<reference evidence="12 13" key="1">
    <citation type="submission" date="2024-05" db="EMBL/GenBank/DDBJ databases">
        <authorList>
            <person name="Wallberg A."/>
        </authorList>
    </citation>
    <scope>NUCLEOTIDE SEQUENCE [LARGE SCALE GENOMIC DNA]</scope>
</reference>
<keyword evidence="6 9" id="KW-1015">Disulfide bond</keyword>
<keyword evidence="5" id="KW-0472">Membrane</keyword>
<feature type="disulfide bond" evidence="9">
    <location>
        <begin position="532"/>
        <end position="547"/>
    </location>
</feature>
<sequence length="857" mass="96672">MFPVLLILLLVCAQLCLASDQSLTYQDGYGQRPMQHHATQLQFNTFHSQHPSGHNHFQNSWESVAPNNRNQPSIANHMGSNFPQGINQPQTSHNGWLNYTPNRHQPMRSNFPQDINPQMKTNAGGSNFVQNSNQPMRTNVGWSNTLHDRNQPQQTNAWGSNFPQEVHQPMRINEQPNHHFTMDNQPKMPNLEHAWHSNFQPEIFKPLRTSEQHNQHFTSEAVVPNNRNEPSITNKQHIQHSKFDNQPKRPKIEYEWETNVNQPIKSNNQPINHFQQMPSFQSVGLTPMEIPLLPLAPLPSVPLQQPYIPPFEHHPLPTFAPLLNPWVQPNVNFPTLPPAPPRNQRMKEFFELSDILSQSIHIDPNSVSSATIQPRPIIPQAQAQISQNIPSHDMEPPPQLSHLFNTFVPKNDSSDEEEISLYGAWFGGESSSTKVLTGVEPQCSQGRCWCPLLHFYDEDIGRCLHQNSVFENCRADQFKCSDGKCIGSHQRCDGYLNCLDGTDEVNCTQHTCSYNQHQCSDGVCVDYYGSKCNSVLDCMDGSDEVGCDSPDTCAENQFQCGDERCIFKAWQCDGFPDCFDASDELDCVMPNCSASQFRCADGNCIDGWRKCDYNHDCPDASDEKSCSICRLSEYTCINSTVKCVPMDSICDYRKDCTDGSDEFDCTGRINSTDYEGNANQYVDQFVKKINNILLGVIPSKSKLTEIIKKEAKKAKEEVDIQSCSISGLDLLLKRFGDSWLHLKYKTFTFDAKLSTHPIEIKCKGTYDLPVVSADADFIVGIQTEGIVIRFKARMPLTLCGLPEIDEMTVTSIGKVKPILYLQGFASMFGAIPGIQSTLDGVKADLLEGGRGLWFWPE</sequence>
<proteinExistence type="predicted"/>
<keyword evidence="11" id="KW-0732">Signal</keyword>
<feature type="disulfide bond" evidence="9">
    <location>
        <begin position="611"/>
        <end position="626"/>
    </location>
</feature>
<dbReference type="CDD" id="cd00112">
    <property type="entry name" value="LDLa"/>
    <property type="match status" value="5"/>
</dbReference>
<name>A0AAV2RZR0_MEGNR</name>
<keyword evidence="2" id="KW-0812">Transmembrane</keyword>
<dbReference type="EMBL" id="CAXKWB010037688">
    <property type="protein sequence ID" value="CAL4150467.1"/>
    <property type="molecule type" value="Genomic_DNA"/>
</dbReference>
<dbReference type="SUPFAM" id="SSF57424">
    <property type="entry name" value="LDL receptor-like module"/>
    <property type="match status" value="5"/>
</dbReference>
<feature type="disulfide bond" evidence="9">
    <location>
        <begin position="480"/>
        <end position="498"/>
    </location>
</feature>
<feature type="disulfide bond" evidence="9">
    <location>
        <begin position="492"/>
        <end position="507"/>
    </location>
</feature>
<dbReference type="PRINTS" id="PR00261">
    <property type="entry name" value="LDLRECEPTOR"/>
</dbReference>
<dbReference type="InterPro" id="IPR036055">
    <property type="entry name" value="LDL_receptor-like_sf"/>
</dbReference>
<feature type="disulfide bond" evidence="9">
    <location>
        <begin position="473"/>
        <end position="485"/>
    </location>
</feature>
<keyword evidence="4" id="KW-1133">Transmembrane helix</keyword>
<dbReference type="Proteomes" id="UP001497623">
    <property type="component" value="Unassembled WGS sequence"/>
</dbReference>
<dbReference type="Gene3D" id="4.10.400.10">
    <property type="entry name" value="Low-density Lipoprotein Receptor"/>
    <property type="match status" value="5"/>
</dbReference>
<keyword evidence="7" id="KW-0675">Receptor</keyword>
<feature type="disulfide bond" evidence="9">
    <location>
        <begin position="650"/>
        <end position="665"/>
    </location>
</feature>